<dbReference type="FunFam" id="3.30.160.60:FF:000145">
    <property type="entry name" value="Zinc finger protein 574"/>
    <property type="match status" value="1"/>
</dbReference>
<dbReference type="EMBL" id="JBJJXI010000055">
    <property type="protein sequence ID" value="KAL3399822.1"/>
    <property type="molecule type" value="Genomic_DNA"/>
</dbReference>
<dbReference type="AlphaFoldDB" id="A0ABD2X4N5"/>
<name>A0ABD2X4N5_9HYME</name>
<evidence type="ECO:0000313" key="9">
    <source>
        <dbReference type="EMBL" id="KAL3399822.1"/>
    </source>
</evidence>
<dbReference type="Pfam" id="PF00096">
    <property type="entry name" value="zf-C2H2"/>
    <property type="match status" value="2"/>
</dbReference>
<evidence type="ECO:0000259" key="8">
    <source>
        <dbReference type="PROSITE" id="PS50157"/>
    </source>
</evidence>
<dbReference type="PROSITE" id="PS00028">
    <property type="entry name" value="ZINC_FINGER_C2H2_1"/>
    <property type="match status" value="2"/>
</dbReference>
<feature type="domain" description="C2H2-type" evidence="8">
    <location>
        <begin position="64"/>
        <end position="92"/>
    </location>
</feature>
<evidence type="ECO:0000256" key="6">
    <source>
        <dbReference type="ARBA" id="ARBA00023242"/>
    </source>
</evidence>
<dbReference type="PROSITE" id="PS50157">
    <property type="entry name" value="ZINC_FINGER_C2H2_2"/>
    <property type="match status" value="2"/>
</dbReference>
<dbReference type="PANTHER" id="PTHR24394:SF29">
    <property type="entry name" value="MYONEURIN"/>
    <property type="match status" value="1"/>
</dbReference>
<evidence type="ECO:0000256" key="7">
    <source>
        <dbReference type="PROSITE-ProRule" id="PRU00042"/>
    </source>
</evidence>
<gene>
    <name evidence="9" type="ORF">TKK_007057</name>
</gene>
<evidence type="ECO:0000256" key="2">
    <source>
        <dbReference type="ARBA" id="ARBA00022723"/>
    </source>
</evidence>
<evidence type="ECO:0000313" key="10">
    <source>
        <dbReference type="Proteomes" id="UP001627154"/>
    </source>
</evidence>
<comment type="subcellular location">
    <subcellularLocation>
        <location evidence="1">Nucleus</location>
    </subcellularLocation>
</comment>
<dbReference type="Gene3D" id="3.30.160.60">
    <property type="entry name" value="Classic Zinc Finger"/>
    <property type="match status" value="2"/>
</dbReference>
<feature type="domain" description="C2H2-type" evidence="8">
    <location>
        <begin position="22"/>
        <end position="50"/>
    </location>
</feature>
<keyword evidence="6" id="KW-0539">Nucleus</keyword>
<dbReference type="InterPro" id="IPR036236">
    <property type="entry name" value="Znf_C2H2_sf"/>
</dbReference>
<dbReference type="SUPFAM" id="SSF57667">
    <property type="entry name" value="beta-beta-alpha zinc fingers"/>
    <property type="match status" value="2"/>
</dbReference>
<evidence type="ECO:0000256" key="5">
    <source>
        <dbReference type="ARBA" id="ARBA00022833"/>
    </source>
</evidence>
<accession>A0ABD2X4N5</accession>
<keyword evidence="3" id="KW-0677">Repeat</keyword>
<dbReference type="Pfam" id="PF13912">
    <property type="entry name" value="zf-C2H2_6"/>
    <property type="match status" value="1"/>
</dbReference>
<evidence type="ECO:0000256" key="3">
    <source>
        <dbReference type="ARBA" id="ARBA00022737"/>
    </source>
</evidence>
<keyword evidence="2" id="KW-0479">Metal-binding</keyword>
<dbReference type="PANTHER" id="PTHR24394">
    <property type="entry name" value="ZINC FINGER PROTEIN"/>
    <property type="match status" value="1"/>
</dbReference>
<dbReference type="Proteomes" id="UP001627154">
    <property type="component" value="Unassembled WGS sequence"/>
</dbReference>
<comment type="caution">
    <text evidence="9">The sequence shown here is derived from an EMBL/GenBank/DDBJ whole genome shotgun (WGS) entry which is preliminary data.</text>
</comment>
<keyword evidence="10" id="KW-1185">Reference proteome</keyword>
<dbReference type="GO" id="GO:0005634">
    <property type="term" value="C:nucleus"/>
    <property type="evidence" value="ECO:0007669"/>
    <property type="project" value="UniProtKB-SubCell"/>
</dbReference>
<dbReference type="InterPro" id="IPR013087">
    <property type="entry name" value="Znf_C2H2_type"/>
</dbReference>
<keyword evidence="4 7" id="KW-0863">Zinc-finger</keyword>
<evidence type="ECO:0000256" key="1">
    <source>
        <dbReference type="ARBA" id="ARBA00004123"/>
    </source>
</evidence>
<evidence type="ECO:0000256" key="4">
    <source>
        <dbReference type="ARBA" id="ARBA00022771"/>
    </source>
</evidence>
<dbReference type="GO" id="GO:0008270">
    <property type="term" value="F:zinc ion binding"/>
    <property type="evidence" value="ECO:0007669"/>
    <property type="project" value="UniProtKB-KW"/>
</dbReference>
<proteinExistence type="predicted"/>
<reference evidence="9 10" key="1">
    <citation type="journal article" date="2024" name="bioRxiv">
        <title>A reference genome for Trichogramma kaykai: A tiny desert-dwelling parasitoid wasp with competing sex-ratio distorters.</title>
        <authorList>
            <person name="Culotta J."/>
            <person name="Lindsey A.R."/>
        </authorList>
    </citation>
    <scope>NUCLEOTIDE SEQUENCE [LARGE SCALE GENOMIC DNA]</scope>
    <source>
        <strain evidence="9 10">KSX58</strain>
    </source>
</reference>
<dbReference type="SMART" id="SM00355">
    <property type="entry name" value="ZnF_C2H2"/>
    <property type="match status" value="2"/>
</dbReference>
<sequence length="141" mass="16410">MVHEKRKEYTHHKTVHEGQKDYVCDVCPKMFTTKHNLTRHRKSSHEGQKDYLCDASSHQGKKDHLCDVCPKAFTSKQNLTLHVRLIHEGRKDHICDVCQKAFGTNDIPKLITSCNLGCRILNRYRFINDTIRYESAKSLSL</sequence>
<organism evidence="9 10">
    <name type="scientific">Trichogramma kaykai</name>
    <dbReference type="NCBI Taxonomy" id="54128"/>
    <lineage>
        <taxon>Eukaryota</taxon>
        <taxon>Metazoa</taxon>
        <taxon>Ecdysozoa</taxon>
        <taxon>Arthropoda</taxon>
        <taxon>Hexapoda</taxon>
        <taxon>Insecta</taxon>
        <taxon>Pterygota</taxon>
        <taxon>Neoptera</taxon>
        <taxon>Endopterygota</taxon>
        <taxon>Hymenoptera</taxon>
        <taxon>Apocrita</taxon>
        <taxon>Proctotrupomorpha</taxon>
        <taxon>Chalcidoidea</taxon>
        <taxon>Trichogrammatidae</taxon>
        <taxon>Trichogramma</taxon>
    </lineage>
</organism>
<keyword evidence="5" id="KW-0862">Zinc</keyword>
<protein>
    <recommendedName>
        <fullName evidence="8">C2H2-type domain-containing protein</fullName>
    </recommendedName>
</protein>